<evidence type="ECO:0000313" key="3">
    <source>
        <dbReference type="Proteomes" id="UP000232323"/>
    </source>
</evidence>
<feature type="non-terminal residue" evidence="2">
    <location>
        <position position="1"/>
    </location>
</feature>
<evidence type="ECO:0000256" key="1">
    <source>
        <dbReference type="SAM" id="MobiDB-lite"/>
    </source>
</evidence>
<dbReference type="EMBL" id="BEGY01000427">
    <property type="protein sequence ID" value="GAX86639.1"/>
    <property type="molecule type" value="Genomic_DNA"/>
</dbReference>
<proteinExistence type="predicted"/>
<feature type="region of interest" description="Disordered" evidence="1">
    <location>
        <begin position="514"/>
        <end position="541"/>
    </location>
</feature>
<sequence length="541" mass="59741">DLLMVILESSAEEEADQTLRNWMKEQFRKSKAEAPEGYWDDEWIEGRKVKKCKLQDFISPILAGSSNKELMNPACRSETSGQLGMMSSSSSALQLLAERLAHNPKLLQRLEAENFDEQALLRMTPNTAYEQWEEAEKTMKKEAVYQAACEIAEESSSDDEFGFGDPAIQSMPLPSPAIHLAEAGGGPAAAEVKEISADRQYVGIPTSAPPASNKRGKYPYVYEHRLRNRVIVGSHLKERRILLKILHGDGTGRHPAGRLQEFRHLLKDYDTGLGLLAPEPPVLGQATAVADCQEGLHEQQSVCENPEMFGDGEQSGMVNSFKSSNDVVEVDEDLKELMQRMDVAIMDDQKEAAACAAENYMMQPPSAARKTDNKVSQMKNELQVDHMHAAKVPFHVVLHSAYRRMTQHQRRLAEGGSRRGSSDLDKMEQELGFCEEKDEADLVALQVAIAEATKGGSSEQICTAVAAAAKGYRENVVRHAAMGHSKAPTAVYDASVPPSMRTCSHDTVLCHQPTSHLPHYGTEKNPNHGDSALHLSKSQIR</sequence>
<reference evidence="2 3" key="1">
    <citation type="submission" date="2017-08" db="EMBL/GenBank/DDBJ databases">
        <title>Acidophilic green algal genome provides insights into adaptation to an acidic environment.</title>
        <authorList>
            <person name="Hirooka S."/>
            <person name="Hirose Y."/>
            <person name="Kanesaki Y."/>
            <person name="Higuchi S."/>
            <person name="Fujiwara T."/>
            <person name="Onuma R."/>
            <person name="Era A."/>
            <person name="Ohbayashi R."/>
            <person name="Uzuka A."/>
            <person name="Nozaki H."/>
            <person name="Yoshikawa H."/>
            <person name="Miyagishima S.Y."/>
        </authorList>
    </citation>
    <scope>NUCLEOTIDE SEQUENCE [LARGE SCALE GENOMIC DNA]</scope>
    <source>
        <strain evidence="2 3">NIES-2499</strain>
    </source>
</reference>
<keyword evidence="3" id="KW-1185">Reference proteome</keyword>
<comment type="caution">
    <text evidence="2">The sequence shown here is derived from an EMBL/GenBank/DDBJ whole genome shotgun (WGS) entry which is preliminary data.</text>
</comment>
<accession>A0A250XUI3</accession>
<protein>
    <submittedName>
        <fullName evidence="2">Uncharacterized protein</fullName>
    </submittedName>
</protein>
<evidence type="ECO:0000313" key="2">
    <source>
        <dbReference type="EMBL" id="GAX86639.1"/>
    </source>
</evidence>
<gene>
    <name evidence="2" type="ORF">CEUSTIGMA_g14047.t1</name>
</gene>
<organism evidence="2 3">
    <name type="scientific">Chlamydomonas eustigma</name>
    <dbReference type="NCBI Taxonomy" id="1157962"/>
    <lineage>
        <taxon>Eukaryota</taxon>
        <taxon>Viridiplantae</taxon>
        <taxon>Chlorophyta</taxon>
        <taxon>core chlorophytes</taxon>
        <taxon>Chlorophyceae</taxon>
        <taxon>CS clade</taxon>
        <taxon>Chlamydomonadales</taxon>
        <taxon>Chlamydomonadaceae</taxon>
        <taxon>Chlamydomonas</taxon>
    </lineage>
</organism>
<name>A0A250XUI3_9CHLO</name>
<dbReference type="Proteomes" id="UP000232323">
    <property type="component" value="Unassembled WGS sequence"/>
</dbReference>
<dbReference type="AlphaFoldDB" id="A0A250XUI3"/>